<evidence type="ECO:0000313" key="1">
    <source>
        <dbReference type="EMBL" id="HFM98301.1"/>
    </source>
</evidence>
<sequence length="512" mass="58497">MIEVEVHQRLRAFLREQGKPYWSHHLTMARLVARALRLGRSALLQTDALSRYQGRYRLSYLVPVLLWQEPVILVVPEDVQQRLLMVEIPQLRQWVETSKPIYTGDRVPAEDFNGLLLTTPESWLRDRLHQEGRFPPGIPTILDGVDDLEQWVQSVLTVNLQPSDWEDLMLACPAHGDAIRDARVQLTKTIFQRPVNPYDCCLLEPYEQRILECLFEFLGATAPLPLLPPRWQQFQKAYTQPGQMLWADISRQLGQFSLNSSPIEVSSVLREVWEQQPVILVGGALDLDAEAAVYRQRLGLDDVTSVKFTPDRSDELIHLYLPERIPMPNTEWFQSALMQEMHTLLRLSAGGQGLTVLIVGDTPLKAQVGSLLAAEFGSRVQVERTCLDENGVLVTGWEFWQTYQKVLPIPQTIAIATLPIPSLEDPLIAGKVAYYKQHRLDWFRLFLFPEALNKLQRAIAPVRERQGVVALFDSRVVHRSYGQQVLTALNPFARVSYLEAGLFNQTDCSFFE</sequence>
<accession>A0A7C3PPT6</accession>
<organism evidence="1">
    <name type="scientific">Oscillatoriales cyanobacterium SpSt-418</name>
    <dbReference type="NCBI Taxonomy" id="2282169"/>
    <lineage>
        <taxon>Bacteria</taxon>
        <taxon>Bacillati</taxon>
        <taxon>Cyanobacteriota</taxon>
        <taxon>Cyanophyceae</taxon>
        <taxon>Oscillatoriophycideae</taxon>
        <taxon>Oscillatoriales</taxon>
    </lineage>
</organism>
<protein>
    <submittedName>
        <fullName evidence="1">ATP-dependent DNA helicase</fullName>
    </submittedName>
</protein>
<keyword evidence="1" id="KW-0378">Hydrolase</keyword>
<keyword evidence="1" id="KW-0547">Nucleotide-binding</keyword>
<comment type="caution">
    <text evidence="1">The sequence shown here is derived from an EMBL/GenBank/DDBJ whole genome shotgun (WGS) entry which is preliminary data.</text>
</comment>
<dbReference type="EMBL" id="DSRU01000164">
    <property type="protein sequence ID" value="HFM98301.1"/>
    <property type="molecule type" value="Genomic_DNA"/>
</dbReference>
<keyword evidence="1" id="KW-0067">ATP-binding</keyword>
<dbReference type="AlphaFoldDB" id="A0A7C3PPT6"/>
<reference evidence="1" key="1">
    <citation type="journal article" date="2020" name="mSystems">
        <title>Genome- and Community-Level Interaction Insights into Carbon Utilization and Element Cycling Functions of Hydrothermarchaeota in Hydrothermal Sediment.</title>
        <authorList>
            <person name="Zhou Z."/>
            <person name="Liu Y."/>
            <person name="Xu W."/>
            <person name="Pan J."/>
            <person name="Luo Z.H."/>
            <person name="Li M."/>
        </authorList>
    </citation>
    <scope>NUCLEOTIDE SEQUENCE [LARGE SCALE GENOMIC DNA]</scope>
    <source>
        <strain evidence="1">SpSt-418</strain>
    </source>
</reference>
<dbReference type="GO" id="GO:0004386">
    <property type="term" value="F:helicase activity"/>
    <property type="evidence" value="ECO:0007669"/>
    <property type="project" value="UniProtKB-KW"/>
</dbReference>
<name>A0A7C3PPT6_9CYAN</name>
<proteinExistence type="predicted"/>
<gene>
    <name evidence="1" type="ORF">ENR64_11195</name>
</gene>
<keyword evidence="1" id="KW-0347">Helicase</keyword>